<comment type="similarity">
    <text evidence="2">Belongs to the short-chain dehydrogenases/reductases (SDR) family.</text>
</comment>
<evidence type="ECO:0000313" key="7">
    <source>
        <dbReference type="Proteomes" id="UP000287156"/>
    </source>
</evidence>
<dbReference type="InterPro" id="IPR051721">
    <property type="entry name" value="Biopterin_syn/organic_redct"/>
</dbReference>
<dbReference type="EMBL" id="QYTV02000003">
    <property type="protein sequence ID" value="RST75285.1"/>
    <property type="molecule type" value="Genomic_DNA"/>
</dbReference>
<sequence length="251" mass="27647">MDVFFITGASRGIGLAMSKELIKENNLLVCTARLKNEELVELAKKNECKLVFLEFDLFETSRLEELMDAMISLIPDFPSSITLVNNAGVIEPIGHTEDNSPAAIEKSIAINLTAPMILTSAFIKKLKDKHVPKRVVNISSGAGRHAYPGWSSYCAGKAGLDHYSTAVALEQKKEPFGVKIVSVAPGIIDTDMQKEIRATEKQKFDLVDQFIEYKDKGLLSTPEETAGKLARLIQSDSFSAMDVLLDLRNVE</sequence>
<dbReference type="GO" id="GO:0005737">
    <property type="term" value="C:cytoplasm"/>
    <property type="evidence" value="ECO:0007669"/>
    <property type="project" value="UniProtKB-SubCell"/>
</dbReference>
<dbReference type="OrthoDB" id="9794387at2"/>
<dbReference type="Gene3D" id="3.40.50.720">
    <property type="entry name" value="NAD(P)-binding Rossmann-like Domain"/>
    <property type="match status" value="1"/>
</dbReference>
<dbReference type="RefSeq" id="WP_126049633.1">
    <property type="nucleotide sequence ID" value="NZ_QYTV02000003.1"/>
</dbReference>
<protein>
    <submittedName>
        <fullName evidence="6">(S)-benzoin forming benzil reductase</fullName>
        <ecNumber evidence="6">1.1.1.320</ecNumber>
    </submittedName>
</protein>
<reference evidence="6" key="1">
    <citation type="submission" date="2018-12" db="EMBL/GenBank/DDBJ databases">
        <authorList>
            <person name="Sun L."/>
            <person name="Chen Z."/>
        </authorList>
    </citation>
    <scope>NUCLEOTIDE SEQUENCE [LARGE SCALE GENOMIC DNA]</scope>
    <source>
        <strain evidence="6">3-2-2</strain>
    </source>
</reference>
<dbReference type="PANTHER" id="PTHR44085:SF2">
    <property type="entry name" value="SEPIAPTERIN REDUCTASE"/>
    <property type="match status" value="1"/>
</dbReference>
<name>A0A429Y229_9BACI</name>
<gene>
    <name evidence="6" type="ORF">D4T97_008515</name>
</gene>
<comment type="caution">
    <text evidence="6">The sequence shown here is derived from an EMBL/GenBank/DDBJ whole genome shotgun (WGS) entry which is preliminary data.</text>
</comment>
<keyword evidence="4" id="KW-0521">NADP</keyword>
<dbReference type="InterPro" id="IPR002347">
    <property type="entry name" value="SDR_fam"/>
</dbReference>
<evidence type="ECO:0000256" key="1">
    <source>
        <dbReference type="ARBA" id="ARBA00004496"/>
    </source>
</evidence>
<accession>A0A429Y229</accession>
<evidence type="ECO:0000256" key="3">
    <source>
        <dbReference type="ARBA" id="ARBA00022490"/>
    </source>
</evidence>
<proteinExistence type="inferred from homology"/>
<dbReference type="Proteomes" id="UP000287156">
    <property type="component" value="Unassembled WGS sequence"/>
</dbReference>
<dbReference type="InterPro" id="IPR020904">
    <property type="entry name" value="Sc_DH/Rdtase_CS"/>
</dbReference>
<organism evidence="6 7">
    <name type="scientific">Siminovitchia acidinfaciens</name>
    <dbReference type="NCBI Taxonomy" id="2321395"/>
    <lineage>
        <taxon>Bacteria</taxon>
        <taxon>Bacillati</taxon>
        <taxon>Bacillota</taxon>
        <taxon>Bacilli</taxon>
        <taxon>Bacillales</taxon>
        <taxon>Bacillaceae</taxon>
        <taxon>Siminovitchia</taxon>
    </lineage>
</organism>
<keyword evidence="7" id="KW-1185">Reference proteome</keyword>
<dbReference type="SUPFAM" id="SSF51735">
    <property type="entry name" value="NAD(P)-binding Rossmann-fold domains"/>
    <property type="match status" value="1"/>
</dbReference>
<dbReference type="NCBIfam" id="NF005381">
    <property type="entry name" value="PRK06924.1"/>
    <property type="match status" value="1"/>
</dbReference>
<evidence type="ECO:0000313" key="6">
    <source>
        <dbReference type="EMBL" id="RST75285.1"/>
    </source>
</evidence>
<evidence type="ECO:0000256" key="4">
    <source>
        <dbReference type="ARBA" id="ARBA00022857"/>
    </source>
</evidence>
<comment type="subcellular location">
    <subcellularLocation>
        <location evidence="1">Cytoplasm</location>
    </subcellularLocation>
</comment>
<evidence type="ECO:0000256" key="2">
    <source>
        <dbReference type="ARBA" id="ARBA00006484"/>
    </source>
</evidence>
<dbReference type="InterPro" id="IPR036291">
    <property type="entry name" value="NAD(P)-bd_dom_sf"/>
</dbReference>
<dbReference type="Pfam" id="PF00106">
    <property type="entry name" value="adh_short"/>
    <property type="match status" value="1"/>
</dbReference>
<dbReference type="GO" id="GO:0006729">
    <property type="term" value="P:tetrahydrobiopterin biosynthetic process"/>
    <property type="evidence" value="ECO:0007669"/>
    <property type="project" value="TreeGrafter"/>
</dbReference>
<dbReference type="PROSITE" id="PS00061">
    <property type="entry name" value="ADH_SHORT"/>
    <property type="match status" value="1"/>
</dbReference>
<dbReference type="PANTHER" id="PTHR44085">
    <property type="entry name" value="SEPIAPTERIN REDUCTASE"/>
    <property type="match status" value="1"/>
</dbReference>
<keyword evidence="3" id="KW-0963">Cytoplasm</keyword>
<evidence type="ECO:0000256" key="5">
    <source>
        <dbReference type="ARBA" id="ARBA00023002"/>
    </source>
</evidence>
<dbReference type="PRINTS" id="PR00081">
    <property type="entry name" value="GDHRDH"/>
</dbReference>
<dbReference type="GO" id="GO:0004757">
    <property type="term" value="F:sepiapterin reductase (NADP+) activity"/>
    <property type="evidence" value="ECO:0007669"/>
    <property type="project" value="TreeGrafter"/>
</dbReference>
<keyword evidence="5 6" id="KW-0560">Oxidoreductase</keyword>
<dbReference type="EC" id="1.1.1.320" evidence="6"/>
<dbReference type="AlphaFoldDB" id="A0A429Y229"/>